<evidence type="ECO:0000313" key="1">
    <source>
        <dbReference type="EMBL" id="EIT84532.1"/>
    </source>
</evidence>
<dbReference type="STRING" id="1196324.A374_14420"/>
<dbReference type="AlphaFoldDB" id="I8AFY5"/>
<sequence length="118" mass="14119">MLYGDEEDRRLVVRSILYPIVFTIFTRDLTVLQQAPLKLHRPYVHLLEHAMGRMTRQLRDVRKEMKRRQITVTSGETSGDVTRYSIFIRGYEEEMRFPNAHLRNLAEQLMHHVLLQKL</sequence>
<keyword evidence="2" id="KW-1185">Reference proteome</keyword>
<dbReference type="RefSeq" id="WP_007202962.1">
    <property type="nucleotide sequence ID" value="NZ_AKKV01000031.1"/>
</dbReference>
<dbReference type="InterPro" id="IPR058600">
    <property type="entry name" value="YhjD-like"/>
</dbReference>
<dbReference type="Pfam" id="PF26325">
    <property type="entry name" value="YhjD"/>
    <property type="match status" value="1"/>
</dbReference>
<dbReference type="Proteomes" id="UP000004080">
    <property type="component" value="Unassembled WGS sequence"/>
</dbReference>
<dbReference type="EMBL" id="AKKV01000031">
    <property type="protein sequence ID" value="EIT84532.1"/>
    <property type="molecule type" value="Genomic_DNA"/>
</dbReference>
<reference evidence="1 2" key="1">
    <citation type="journal article" date="2012" name="J. Bacteriol.">
        <title>Genome of Bacillus macauensis ZFHKF-1, a Long-Chain-Forming Bacterium.</title>
        <authorList>
            <person name="Cai L."/>
            <person name="Zhang T."/>
        </authorList>
    </citation>
    <scope>NUCLEOTIDE SEQUENCE [LARGE SCALE GENOMIC DNA]</scope>
    <source>
        <strain evidence="1 2">ZFHKF-1</strain>
    </source>
</reference>
<name>I8AFY5_9BACL</name>
<evidence type="ECO:0000313" key="2">
    <source>
        <dbReference type="Proteomes" id="UP000004080"/>
    </source>
</evidence>
<dbReference type="PATRIC" id="fig|1196324.3.peg.2947"/>
<proteinExistence type="predicted"/>
<accession>I8AFY5</accession>
<organism evidence="1 2">
    <name type="scientific">Fictibacillus macauensis ZFHKF-1</name>
    <dbReference type="NCBI Taxonomy" id="1196324"/>
    <lineage>
        <taxon>Bacteria</taxon>
        <taxon>Bacillati</taxon>
        <taxon>Bacillota</taxon>
        <taxon>Bacilli</taxon>
        <taxon>Bacillales</taxon>
        <taxon>Fictibacillaceae</taxon>
        <taxon>Fictibacillus</taxon>
    </lineage>
</organism>
<dbReference type="OrthoDB" id="2988956at2"/>
<gene>
    <name evidence="1" type="ORF">A374_14420</name>
</gene>
<protein>
    <submittedName>
        <fullName evidence="1">Uncharacterized protein</fullName>
    </submittedName>
</protein>
<comment type="caution">
    <text evidence="1">The sequence shown here is derived from an EMBL/GenBank/DDBJ whole genome shotgun (WGS) entry which is preliminary data.</text>
</comment>
<dbReference type="eggNOG" id="ENOG5031J3N">
    <property type="taxonomic scope" value="Bacteria"/>
</dbReference>